<feature type="transmembrane region" description="Helical" evidence="9">
    <location>
        <begin position="82"/>
        <end position="102"/>
    </location>
</feature>
<dbReference type="NCBIfam" id="TIGR00380">
    <property type="entry name" value="cobal_cbiB"/>
    <property type="match status" value="1"/>
</dbReference>
<dbReference type="UniPathway" id="UPA00148"/>
<feature type="transmembrane region" description="Helical" evidence="9">
    <location>
        <begin position="156"/>
        <end position="174"/>
    </location>
</feature>
<dbReference type="GO" id="GO:0009236">
    <property type="term" value="P:cobalamin biosynthetic process"/>
    <property type="evidence" value="ECO:0007669"/>
    <property type="project" value="UniProtKB-UniRule"/>
</dbReference>
<comment type="caution">
    <text evidence="9">Lacks conserved residue(s) required for the propagation of feature annotation.</text>
</comment>
<sequence>MDLILKFVLPLLLGYLLDLILGDPQSWPHPVKGYGKLIHYGTRWLNKGGARFWKGALLTVTSCTAVYFFFYGMQRALTPWPLAYYSFSTIFVFFALANKSLLKEGREVFDVLQYKGVEAGRQRLSRIVGRDTAELTPNQVRIAVMESMSENLSDGVVAPLCFYAVLGLPGMMMYKMINTLDSMIGYKNEKYLYFGRFAARLDDVANYIPARLTALLMIILYGSSRAWHFVIKYSAAHTSPNAGYPEAALAGILDCRFGGPNTYQGKLVEKPYIGENDRSIAHEEFRTVALLNHAVTFTVVICIAAIKYYLLWHAQQAG</sequence>
<evidence type="ECO:0000256" key="5">
    <source>
        <dbReference type="ARBA" id="ARBA00022573"/>
    </source>
</evidence>
<proteinExistence type="inferred from homology"/>
<feature type="transmembrane region" description="Helical" evidence="9">
    <location>
        <begin position="52"/>
        <end position="70"/>
    </location>
</feature>
<dbReference type="HAMAP" id="MF_00024">
    <property type="entry name" value="CobD_CbiB"/>
    <property type="match status" value="1"/>
</dbReference>
<dbReference type="EMBL" id="JABAHZ010000001">
    <property type="protein sequence ID" value="NLR77053.1"/>
    <property type="molecule type" value="Genomic_DNA"/>
</dbReference>
<dbReference type="InterPro" id="IPR004485">
    <property type="entry name" value="Cobalamin_biosynth_CobD/CbiB"/>
</dbReference>
<keyword evidence="7 9" id="KW-1133">Transmembrane helix</keyword>
<dbReference type="GO" id="GO:0005886">
    <property type="term" value="C:plasma membrane"/>
    <property type="evidence" value="ECO:0007669"/>
    <property type="project" value="UniProtKB-SubCell"/>
</dbReference>
<keyword evidence="5 9" id="KW-0169">Cobalamin biosynthesis</keyword>
<evidence type="ECO:0000256" key="1">
    <source>
        <dbReference type="ARBA" id="ARBA00004651"/>
    </source>
</evidence>
<name>A0A847SBD5_9BACT</name>
<accession>A0A847SBD5</accession>
<evidence type="ECO:0000313" key="10">
    <source>
        <dbReference type="EMBL" id="NLR77053.1"/>
    </source>
</evidence>
<dbReference type="PANTHER" id="PTHR34308">
    <property type="entry name" value="COBALAMIN BIOSYNTHESIS PROTEIN CBIB"/>
    <property type="match status" value="1"/>
</dbReference>
<evidence type="ECO:0000256" key="7">
    <source>
        <dbReference type="ARBA" id="ARBA00022989"/>
    </source>
</evidence>
<feature type="transmembrane region" description="Helical" evidence="9">
    <location>
        <begin position="288"/>
        <end position="310"/>
    </location>
</feature>
<evidence type="ECO:0000256" key="6">
    <source>
        <dbReference type="ARBA" id="ARBA00022692"/>
    </source>
</evidence>
<comment type="similarity">
    <text evidence="3 9">Belongs to the CobD/CbiB family.</text>
</comment>
<evidence type="ECO:0000256" key="4">
    <source>
        <dbReference type="ARBA" id="ARBA00022475"/>
    </source>
</evidence>
<gene>
    <name evidence="9 10" type="primary">cobD</name>
    <name evidence="10" type="ORF">HGH91_00350</name>
</gene>
<evidence type="ECO:0000256" key="2">
    <source>
        <dbReference type="ARBA" id="ARBA00004953"/>
    </source>
</evidence>
<organism evidence="10 11">
    <name type="scientific">Chitinophaga eiseniae</name>
    <dbReference type="NCBI Taxonomy" id="634771"/>
    <lineage>
        <taxon>Bacteria</taxon>
        <taxon>Pseudomonadati</taxon>
        <taxon>Bacteroidota</taxon>
        <taxon>Chitinophagia</taxon>
        <taxon>Chitinophagales</taxon>
        <taxon>Chitinophagaceae</taxon>
        <taxon>Chitinophaga</taxon>
    </lineage>
</organism>
<dbReference type="GO" id="GO:0015420">
    <property type="term" value="F:ABC-type vitamin B12 transporter activity"/>
    <property type="evidence" value="ECO:0007669"/>
    <property type="project" value="UniProtKB-UniRule"/>
</dbReference>
<dbReference type="PANTHER" id="PTHR34308:SF1">
    <property type="entry name" value="COBALAMIN BIOSYNTHESIS PROTEIN CBIB"/>
    <property type="match status" value="1"/>
</dbReference>
<comment type="function">
    <text evidence="9">Converts cobyric acid to cobinamide by the addition of aminopropanol on the F carboxylic group.</text>
</comment>
<keyword evidence="8 9" id="KW-0472">Membrane</keyword>
<comment type="pathway">
    <text evidence="2 9">Cofactor biosynthesis; adenosylcobalamin biosynthesis.</text>
</comment>
<comment type="subcellular location">
    <subcellularLocation>
        <location evidence="1 9">Cell membrane</location>
        <topology evidence="1 9">Multi-pass membrane protein</topology>
    </subcellularLocation>
</comment>
<dbReference type="RefSeq" id="WP_168736487.1">
    <property type="nucleotide sequence ID" value="NZ_JABAHZ010000001.1"/>
</dbReference>
<evidence type="ECO:0000256" key="8">
    <source>
        <dbReference type="ARBA" id="ARBA00023136"/>
    </source>
</evidence>
<dbReference type="GO" id="GO:0048472">
    <property type="term" value="F:threonine-phosphate decarboxylase activity"/>
    <property type="evidence" value="ECO:0007669"/>
    <property type="project" value="InterPro"/>
</dbReference>
<dbReference type="Pfam" id="PF03186">
    <property type="entry name" value="CobD_Cbib"/>
    <property type="match status" value="1"/>
</dbReference>
<dbReference type="Proteomes" id="UP000552864">
    <property type="component" value="Unassembled WGS sequence"/>
</dbReference>
<keyword evidence="4 9" id="KW-1003">Cell membrane</keyword>
<comment type="caution">
    <text evidence="10">The sequence shown here is derived from an EMBL/GenBank/DDBJ whole genome shotgun (WGS) entry which is preliminary data.</text>
</comment>
<dbReference type="AlphaFoldDB" id="A0A847SBD5"/>
<reference evidence="10 11" key="1">
    <citation type="submission" date="2020-04" db="EMBL/GenBank/DDBJ databases">
        <authorList>
            <person name="Yin C."/>
        </authorList>
    </citation>
    <scope>NUCLEOTIDE SEQUENCE [LARGE SCALE GENOMIC DNA]</scope>
    <source>
        <strain evidence="10 11">Ak56</strain>
    </source>
</reference>
<evidence type="ECO:0000313" key="11">
    <source>
        <dbReference type="Proteomes" id="UP000552864"/>
    </source>
</evidence>
<protein>
    <recommendedName>
        <fullName evidence="9">Cobalamin biosynthesis protein CobD</fullName>
    </recommendedName>
</protein>
<keyword evidence="11" id="KW-1185">Reference proteome</keyword>
<evidence type="ECO:0000256" key="3">
    <source>
        <dbReference type="ARBA" id="ARBA00006263"/>
    </source>
</evidence>
<evidence type="ECO:0000256" key="9">
    <source>
        <dbReference type="HAMAP-Rule" id="MF_00024"/>
    </source>
</evidence>
<keyword evidence="6 9" id="KW-0812">Transmembrane</keyword>